<dbReference type="OrthoDB" id="3364107at2759"/>
<name>A0A4S8LSH8_DENBC</name>
<dbReference type="Proteomes" id="UP000297245">
    <property type="component" value="Unassembled WGS sequence"/>
</dbReference>
<keyword evidence="4" id="KW-1185">Reference proteome</keyword>
<accession>A0A4S8LSH8</accession>
<keyword evidence="1" id="KW-0472">Membrane</keyword>
<dbReference type="AlphaFoldDB" id="A0A4S8LSH8"/>
<evidence type="ECO:0000313" key="3">
    <source>
        <dbReference type="EMBL" id="THU91973.1"/>
    </source>
</evidence>
<gene>
    <name evidence="3" type="ORF">K435DRAFT_967873</name>
</gene>
<reference evidence="3 4" key="1">
    <citation type="journal article" date="2019" name="Nat. Ecol. Evol.">
        <title>Megaphylogeny resolves global patterns of mushroom evolution.</title>
        <authorList>
            <person name="Varga T."/>
            <person name="Krizsan K."/>
            <person name="Foldi C."/>
            <person name="Dima B."/>
            <person name="Sanchez-Garcia M."/>
            <person name="Sanchez-Ramirez S."/>
            <person name="Szollosi G.J."/>
            <person name="Szarkandi J.G."/>
            <person name="Papp V."/>
            <person name="Albert L."/>
            <person name="Andreopoulos W."/>
            <person name="Angelini C."/>
            <person name="Antonin V."/>
            <person name="Barry K.W."/>
            <person name="Bougher N.L."/>
            <person name="Buchanan P."/>
            <person name="Buyck B."/>
            <person name="Bense V."/>
            <person name="Catcheside P."/>
            <person name="Chovatia M."/>
            <person name="Cooper J."/>
            <person name="Damon W."/>
            <person name="Desjardin D."/>
            <person name="Finy P."/>
            <person name="Geml J."/>
            <person name="Haridas S."/>
            <person name="Hughes K."/>
            <person name="Justo A."/>
            <person name="Karasinski D."/>
            <person name="Kautmanova I."/>
            <person name="Kiss B."/>
            <person name="Kocsube S."/>
            <person name="Kotiranta H."/>
            <person name="LaButti K.M."/>
            <person name="Lechner B.E."/>
            <person name="Liimatainen K."/>
            <person name="Lipzen A."/>
            <person name="Lukacs Z."/>
            <person name="Mihaltcheva S."/>
            <person name="Morgado L.N."/>
            <person name="Niskanen T."/>
            <person name="Noordeloos M.E."/>
            <person name="Ohm R.A."/>
            <person name="Ortiz-Santana B."/>
            <person name="Ovrebo C."/>
            <person name="Racz N."/>
            <person name="Riley R."/>
            <person name="Savchenko A."/>
            <person name="Shiryaev A."/>
            <person name="Soop K."/>
            <person name="Spirin V."/>
            <person name="Szebenyi C."/>
            <person name="Tomsovsky M."/>
            <person name="Tulloss R.E."/>
            <person name="Uehling J."/>
            <person name="Grigoriev I.V."/>
            <person name="Vagvolgyi C."/>
            <person name="Papp T."/>
            <person name="Martin F.M."/>
            <person name="Miettinen O."/>
            <person name="Hibbett D.S."/>
            <person name="Nagy L.G."/>
        </authorList>
    </citation>
    <scope>NUCLEOTIDE SEQUENCE [LARGE SCALE GENOMIC DNA]</scope>
    <source>
        <strain evidence="3 4">CBS 962.96</strain>
    </source>
</reference>
<feature type="chain" id="PRO_5020983127" description="MARVEL domain-containing protein" evidence="2">
    <location>
        <begin position="27"/>
        <end position="196"/>
    </location>
</feature>
<feature type="transmembrane region" description="Helical" evidence="1">
    <location>
        <begin position="133"/>
        <end position="154"/>
    </location>
</feature>
<keyword evidence="2" id="KW-0732">Signal</keyword>
<organism evidence="3 4">
    <name type="scientific">Dendrothele bispora (strain CBS 962.96)</name>
    <dbReference type="NCBI Taxonomy" id="1314807"/>
    <lineage>
        <taxon>Eukaryota</taxon>
        <taxon>Fungi</taxon>
        <taxon>Dikarya</taxon>
        <taxon>Basidiomycota</taxon>
        <taxon>Agaricomycotina</taxon>
        <taxon>Agaricomycetes</taxon>
        <taxon>Agaricomycetidae</taxon>
        <taxon>Agaricales</taxon>
        <taxon>Agaricales incertae sedis</taxon>
        <taxon>Dendrothele</taxon>
    </lineage>
</organism>
<protein>
    <recommendedName>
        <fullName evidence="5">MARVEL domain-containing protein</fullName>
    </recommendedName>
</protein>
<evidence type="ECO:0000256" key="2">
    <source>
        <dbReference type="SAM" id="SignalP"/>
    </source>
</evidence>
<proteinExistence type="predicted"/>
<sequence>MAFVSTFRLGALVALILCSLVVLGLSAHLASLSEEAFAFEGLGIATAAITIATVPLMVGVDLTRKGAFTSMVVVELTWLGILWVLWLATGAEAIQIFNLAFIGCDNQLDDFDDFELSDESTCRETQAVAAFGFLGWIILMFYWVFLLVASITAASHGNSQVWFSSVRDMKAYDSKEAPMSQTHNMSTMQSHHTQQV</sequence>
<keyword evidence="1" id="KW-0812">Transmembrane</keyword>
<feature type="transmembrane region" description="Helical" evidence="1">
    <location>
        <begin position="67"/>
        <end position="88"/>
    </location>
</feature>
<keyword evidence="1" id="KW-1133">Transmembrane helix</keyword>
<evidence type="ECO:0000256" key="1">
    <source>
        <dbReference type="SAM" id="Phobius"/>
    </source>
</evidence>
<dbReference type="EMBL" id="ML179292">
    <property type="protein sequence ID" value="THU91973.1"/>
    <property type="molecule type" value="Genomic_DNA"/>
</dbReference>
<feature type="transmembrane region" description="Helical" evidence="1">
    <location>
        <begin position="36"/>
        <end position="60"/>
    </location>
</feature>
<evidence type="ECO:0008006" key="5">
    <source>
        <dbReference type="Google" id="ProtNLM"/>
    </source>
</evidence>
<evidence type="ECO:0000313" key="4">
    <source>
        <dbReference type="Proteomes" id="UP000297245"/>
    </source>
</evidence>
<feature type="signal peptide" evidence="2">
    <location>
        <begin position="1"/>
        <end position="26"/>
    </location>
</feature>